<dbReference type="InterPro" id="IPR006140">
    <property type="entry name" value="D-isomer_DH_NAD-bd"/>
</dbReference>
<dbReference type="RefSeq" id="WP_235122371.1">
    <property type="nucleotide sequence ID" value="NZ_CP090978.1"/>
</dbReference>
<dbReference type="PANTHER" id="PTHR42789:SF1">
    <property type="entry name" value="D-ISOMER SPECIFIC 2-HYDROXYACID DEHYDROGENASE FAMILY PROTEIN (AFU_ORTHOLOGUE AFUA_6G10090)"/>
    <property type="match status" value="1"/>
</dbReference>
<protein>
    <submittedName>
        <fullName evidence="7">D-2-hydroxyacid dehydrogenase family protein</fullName>
    </submittedName>
</protein>
<gene>
    <name evidence="7" type="ORF">L0M14_12445</name>
</gene>
<evidence type="ECO:0000313" key="8">
    <source>
        <dbReference type="Proteomes" id="UP001649230"/>
    </source>
</evidence>
<dbReference type="InterPro" id="IPR036291">
    <property type="entry name" value="NAD(P)-bd_dom_sf"/>
</dbReference>
<feature type="domain" description="D-isomer specific 2-hydroxyacid dehydrogenase NAD-binding" evidence="6">
    <location>
        <begin position="114"/>
        <end position="288"/>
    </location>
</feature>
<dbReference type="Gene3D" id="3.40.50.720">
    <property type="entry name" value="NAD(P)-binding Rossmann-like Domain"/>
    <property type="match status" value="2"/>
</dbReference>
<evidence type="ECO:0000259" key="6">
    <source>
        <dbReference type="Pfam" id="PF02826"/>
    </source>
</evidence>
<keyword evidence="2 4" id="KW-0560">Oxidoreductase</keyword>
<evidence type="ECO:0000256" key="4">
    <source>
        <dbReference type="RuleBase" id="RU003719"/>
    </source>
</evidence>
<evidence type="ECO:0000259" key="5">
    <source>
        <dbReference type="Pfam" id="PF00389"/>
    </source>
</evidence>
<proteinExistence type="inferred from homology"/>
<comment type="similarity">
    <text evidence="1 4">Belongs to the D-isomer specific 2-hydroxyacid dehydrogenase family.</text>
</comment>
<dbReference type="Proteomes" id="UP001649230">
    <property type="component" value="Chromosome"/>
</dbReference>
<evidence type="ECO:0000313" key="7">
    <source>
        <dbReference type="EMBL" id="UJF35814.1"/>
    </source>
</evidence>
<dbReference type="SUPFAM" id="SSF52283">
    <property type="entry name" value="Formate/glycerate dehydrogenase catalytic domain-like"/>
    <property type="match status" value="1"/>
</dbReference>
<evidence type="ECO:0000256" key="2">
    <source>
        <dbReference type="ARBA" id="ARBA00023002"/>
    </source>
</evidence>
<dbReference type="Pfam" id="PF00389">
    <property type="entry name" value="2-Hacid_dh"/>
    <property type="match status" value="1"/>
</dbReference>
<dbReference type="PANTHER" id="PTHR42789">
    <property type="entry name" value="D-ISOMER SPECIFIC 2-HYDROXYACID DEHYDROGENASE FAMILY PROTEIN (AFU_ORTHOLOGUE AFUA_6G10090)"/>
    <property type="match status" value="1"/>
</dbReference>
<dbReference type="InterPro" id="IPR006139">
    <property type="entry name" value="D-isomer_2_OHA_DH_cat_dom"/>
</dbReference>
<sequence length="320" mass="35487">MKLRCAVLDDYQNIARHMADWSAIEEQVDVEFLQHHIDDEEELIRQLEDYEILVIMRERTRFGASILSRLPKLKLLVTTGMRNASIDLSAATEYGIKVCGTGAGGDPTTELTWALILGLARNVVQEHQALRSNGPWQSTIGTDLQGKRLGLLGLGKLGSRVARIGQAFGMEVCAWSQNLMQERAEEAGVKLAPSKEELLASSDFVSIHLVLGERTRGLIGRKELQVMRPTAYLINTSRAPIIDQDALVEALQKGWIAGAGLDVYMTEPLPKNDPFRSLPNVLSTPHLGYVSEANYKAYFQGAIEDIQAFLQGEMVRQLNT</sequence>
<feature type="domain" description="D-isomer specific 2-hydroxyacid dehydrogenase catalytic" evidence="5">
    <location>
        <begin position="20"/>
        <end position="316"/>
    </location>
</feature>
<evidence type="ECO:0000256" key="1">
    <source>
        <dbReference type="ARBA" id="ARBA00005854"/>
    </source>
</evidence>
<name>A0ABY3SRC7_9BACL</name>
<dbReference type="InterPro" id="IPR050857">
    <property type="entry name" value="D-2-hydroxyacid_DH"/>
</dbReference>
<evidence type="ECO:0000256" key="3">
    <source>
        <dbReference type="ARBA" id="ARBA00023027"/>
    </source>
</evidence>
<accession>A0ABY3SRC7</accession>
<keyword evidence="8" id="KW-1185">Reference proteome</keyword>
<organism evidence="7 8">
    <name type="scientific">Paenibacillus hexagrammi</name>
    <dbReference type="NCBI Taxonomy" id="2908839"/>
    <lineage>
        <taxon>Bacteria</taxon>
        <taxon>Bacillati</taxon>
        <taxon>Bacillota</taxon>
        <taxon>Bacilli</taxon>
        <taxon>Bacillales</taxon>
        <taxon>Paenibacillaceae</taxon>
        <taxon>Paenibacillus</taxon>
    </lineage>
</organism>
<dbReference type="EMBL" id="CP090978">
    <property type="protein sequence ID" value="UJF35814.1"/>
    <property type="molecule type" value="Genomic_DNA"/>
</dbReference>
<reference evidence="7 8" key="1">
    <citation type="journal article" date="2024" name="Int. J. Syst. Evol. Microbiol.">
        <title>Paenibacillus hexagrammi sp. nov., a novel bacterium isolated from the gut content of Hexagrammos agrammus.</title>
        <authorList>
            <person name="Jung H.K."/>
            <person name="Kim D.G."/>
            <person name="Zin H."/>
            <person name="Park J."/>
            <person name="Jung H."/>
            <person name="Kim Y.O."/>
            <person name="Kong H.J."/>
            <person name="Kim J.W."/>
            <person name="Kim Y.S."/>
        </authorList>
    </citation>
    <scope>NUCLEOTIDE SEQUENCE [LARGE SCALE GENOMIC DNA]</scope>
    <source>
        <strain evidence="7 8">YPD9-1</strain>
    </source>
</reference>
<keyword evidence="3" id="KW-0520">NAD</keyword>
<dbReference type="SUPFAM" id="SSF51735">
    <property type="entry name" value="NAD(P)-binding Rossmann-fold domains"/>
    <property type="match status" value="1"/>
</dbReference>
<dbReference type="CDD" id="cd12169">
    <property type="entry name" value="PGDH_like_1"/>
    <property type="match status" value="1"/>
</dbReference>
<dbReference type="Pfam" id="PF02826">
    <property type="entry name" value="2-Hacid_dh_C"/>
    <property type="match status" value="1"/>
</dbReference>